<protein>
    <submittedName>
        <fullName evidence="1">Uncharacterized protein</fullName>
    </submittedName>
</protein>
<keyword evidence="2" id="KW-1185">Reference proteome</keyword>
<dbReference type="Proteomes" id="UP001235269">
    <property type="component" value="Unassembled WGS sequence"/>
</dbReference>
<evidence type="ECO:0000313" key="1">
    <source>
        <dbReference type="EMBL" id="MDQ0453949.1"/>
    </source>
</evidence>
<proteinExistence type="predicted"/>
<gene>
    <name evidence="1" type="ORF">QO005_000264</name>
</gene>
<reference evidence="1 2" key="1">
    <citation type="submission" date="2023-07" db="EMBL/GenBank/DDBJ databases">
        <title>Genomic Encyclopedia of Type Strains, Phase IV (KMG-IV): sequencing the most valuable type-strain genomes for metagenomic binning, comparative biology and taxonomic classification.</title>
        <authorList>
            <person name="Goeker M."/>
        </authorList>
    </citation>
    <scope>NUCLEOTIDE SEQUENCE [LARGE SCALE GENOMIC DNA]</scope>
    <source>
        <strain evidence="1 2">DSM 100301</strain>
    </source>
</reference>
<sequence length="82" mass="8780">MTEKTEALPATAGLFRFEHVTVAQVFLRLGKSCDQGICCLLMHLRVGNDTEGAEQAFLPPKFPNGVNGIGLKKGLSLGSVIH</sequence>
<name>A0ABU0I6U4_9HYPH</name>
<comment type="caution">
    <text evidence="1">The sequence shown here is derived from an EMBL/GenBank/DDBJ whole genome shotgun (WGS) entry which is preliminary data.</text>
</comment>
<dbReference type="EMBL" id="JAUSWH010000001">
    <property type="protein sequence ID" value="MDQ0453949.1"/>
    <property type="molecule type" value="Genomic_DNA"/>
</dbReference>
<dbReference type="RefSeq" id="WP_307156171.1">
    <property type="nucleotide sequence ID" value="NZ_JAUSWH010000001.1"/>
</dbReference>
<accession>A0ABU0I6U4</accession>
<organism evidence="1 2">
    <name type="scientific">Rhizobium paknamense</name>
    <dbReference type="NCBI Taxonomy" id="1206817"/>
    <lineage>
        <taxon>Bacteria</taxon>
        <taxon>Pseudomonadati</taxon>
        <taxon>Pseudomonadota</taxon>
        <taxon>Alphaproteobacteria</taxon>
        <taxon>Hyphomicrobiales</taxon>
        <taxon>Rhizobiaceae</taxon>
        <taxon>Rhizobium/Agrobacterium group</taxon>
        <taxon>Rhizobium</taxon>
    </lineage>
</organism>
<evidence type="ECO:0000313" key="2">
    <source>
        <dbReference type="Proteomes" id="UP001235269"/>
    </source>
</evidence>